<feature type="region of interest" description="Disordered" evidence="1">
    <location>
        <begin position="70"/>
        <end position="90"/>
    </location>
</feature>
<proteinExistence type="predicted"/>
<evidence type="ECO:0000313" key="3">
    <source>
        <dbReference type="Proteomes" id="UP000281553"/>
    </source>
</evidence>
<reference evidence="2 3" key="1">
    <citation type="submission" date="2018-11" db="EMBL/GenBank/DDBJ databases">
        <authorList>
            <consortium name="Pathogen Informatics"/>
        </authorList>
    </citation>
    <scope>NUCLEOTIDE SEQUENCE [LARGE SCALE GENOMIC DNA]</scope>
</reference>
<dbReference type="OrthoDB" id="6288525at2759"/>
<evidence type="ECO:0000313" key="2">
    <source>
        <dbReference type="EMBL" id="VDK30419.1"/>
    </source>
</evidence>
<keyword evidence="3" id="KW-1185">Reference proteome</keyword>
<dbReference type="EMBL" id="UYRU01000599">
    <property type="protein sequence ID" value="VDK30419.1"/>
    <property type="molecule type" value="Genomic_DNA"/>
</dbReference>
<dbReference type="Proteomes" id="UP000281553">
    <property type="component" value="Unassembled WGS sequence"/>
</dbReference>
<feature type="compositionally biased region" description="Polar residues" evidence="1">
    <location>
        <begin position="73"/>
        <end position="90"/>
    </location>
</feature>
<dbReference type="AlphaFoldDB" id="A0A3P6P2C9"/>
<evidence type="ECO:0000256" key="1">
    <source>
        <dbReference type="SAM" id="MobiDB-lite"/>
    </source>
</evidence>
<name>A0A3P6P2C9_DIBLA</name>
<accession>A0A3P6P2C9</accession>
<gene>
    <name evidence="2" type="ORF">DILT_LOCUS163</name>
</gene>
<organism evidence="2 3">
    <name type="scientific">Dibothriocephalus latus</name>
    <name type="common">Fish tapeworm</name>
    <name type="synonym">Diphyllobothrium latum</name>
    <dbReference type="NCBI Taxonomy" id="60516"/>
    <lineage>
        <taxon>Eukaryota</taxon>
        <taxon>Metazoa</taxon>
        <taxon>Spiralia</taxon>
        <taxon>Lophotrochozoa</taxon>
        <taxon>Platyhelminthes</taxon>
        <taxon>Cestoda</taxon>
        <taxon>Eucestoda</taxon>
        <taxon>Diphyllobothriidea</taxon>
        <taxon>Diphyllobothriidae</taxon>
        <taxon>Dibothriocephalus</taxon>
    </lineage>
</organism>
<sequence length="314" mass="34566">MTDHQVIDFSACRLLSESCSDPADTLPTDCRMQTKSSCDSADSGCDFDTELPTAALEIWKNNSYVGPRGGIGRTTSASSPPSAGQSTYNFSSCSSEERLFQNTNVTGAFDTYNLLETSSVSSKAPLRGALSSVTASETPSRESPPLHESNLFPQIEHQQSSRQANSDETLCGAKFTNSLQDMYDGERNFIPAGAVHFPRPRETRFDQESVAVASARRSAAKTQKRGTKQVTGKLMKVARASSKESDSPAVMKSTAAADVQSPGASYKYLSWREKDRRRRFREEWKNLWLVVPYGSYEVSHSTSHNLFSDDILHK</sequence>
<protein>
    <submittedName>
        <fullName evidence="2">Uncharacterized protein</fullName>
    </submittedName>
</protein>
<feature type="region of interest" description="Disordered" evidence="1">
    <location>
        <begin position="125"/>
        <end position="148"/>
    </location>
</feature>